<accession>A0A232M216</accession>
<dbReference type="InterPro" id="IPR011899">
    <property type="entry name" value="Glutaredoxin_euk/vir"/>
</dbReference>
<keyword evidence="2" id="KW-0676">Redox-active center</keyword>
<dbReference type="GO" id="GO:0034599">
    <property type="term" value="P:cellular response to oxidative stress"/>
    <property type="evidence" value="ECO:0007669"/>
    <property type="project" value="TreeGrafter"/>
</dbReference>
<evidence type="ECO:0000256" key="3">
    <source>
        <dbReference type="ARBA" id="ARBA00035808"/>
    </source>
</evidence>
<dbReference type="FunFam" id="3.40.30.10:FF:000026">
    <property type="entry name" value="Glutaredoxin 2"/>
    <property type="match status" value="1"/>
</dbReference>
<dbReference type="InterPro" id="IPR014025">
    <property type="entry name" value="Glutaredoxin_subgr"/>
</dbReference>
<dbReference type="AlphaFoldDB" id="A0A232M216"/>
<dbReference type="GO" id="GO:0005634">
    <property type="term" value="C:nucleus"/>
    <property type="evidence" value="ECO:0007669"/>
    <property type="project" value="TreeGrafter"/>
</dbReference>
<reference evidence="6 7" key="1">
    <citation type="journal article" date="2015" name="Environ. Microbiol.">
        <title>Metagenome sequence of Elaphomyces granulatus from sporocarp tissue reveals Ascomycota ectomycorrhizal fingerprints of genome expansion and a Proteobacteria-rich microbiome.</title>
        <authorList>
            <person name="Quandt C.A."/>
            <person name="Kohler A."/>
            <person name="Hesse C.N."/>
            <person name="Sharpton T.J."/>
            <person name="Martin F."/>
            <person name="Spatafora J.W."/>
        </authorList>
    </citation>
    <scope>NUCLEOTIDE SEQUENCE [LARGE SCALE GENOMIC DNA]</scope>
    <source>
        <strain evidence="6 7">OSC145934</strain>
    </source>
</reference>
<evidence type="ECO:0000259" key="5">
    <source>
        <dbReference type="Pfam" id="PF00462"/>
    </source>
</evidence>
<evidence type="ECO:0000313" key="6">
    <source>
        <dbReference type="EMBL" id="OXV10364.1"/>
    </source>
</evidence>
<dbReference type="Proteomes" id="UP000243515">
    <property type="component" value="Unassembled WGS sequence"/>
</dbReference>
<dbReference type="GO" id="GO:0015038">
    <property type="term" value="F:glutathione disulfide oxidoreductase activity"/>
    <property type="evidence" value="ECO:0007669"/>
    <property type="project" value="TreeGrafter"/>
</dbReference>
<feature type="domain" description="Glutaredoxin" evidence="5">
    <location>
        <begin position="18"/>
        <end position="80"/>
    </location>
</feature>
<comment type="catalytic activity">
    <reaction evidence="4">
        <text>RX + glutathione = an S-substituted glutathione + a halide anion + H(+)</text>
        <dbReference type="Rhea" id="RHEA:16437"/>
        <dbReference type="ChEBI" id="CHEBI:15378"/>
        <dbReference type="ChEBI" id="CHEBI:16042"/>
        <dbReference type="ChEBI" id="CHEBI:17792"/>
        <dbReference type="ChEBI" id="CHEBI:57925"/>
        <dbReference type="ChEBI" id="CHEBI:90779"/>
        <dbReference type="EC" id="2.5.1.18"/>
    </reaction>
</comment>
<dbReference type="CDD" id="cd03419">
    <property type="entry name" value="GRX_GRXh_1_2_like"/>
    <property type="match status" value="1"/>
</dbReference>
<dbReference type="OrthoDB" id="418495at2759"/>
<dbReference type="PRINTS" id="PR00160">
    <property type="entry name" value="GLUTAREDOXIN"/>
</dbReference>
<evidence type="ECO:0000256" key="4">
    <source>
        <dbReference type="ARBA" id="ARBA00047960"/>
    </source>
</evidence>
<dbReference type="NCBIfam" id="TIGR02180">
    <property type="entry name" value="GRX_euk"/>
    <property type="match status" value="1"/>
</dbReference>
<evidence type="ECO:0000313" key="7">
    <source>
        <dbReference type="Proteomes" id="UP000243515"/>
    </source>
</evidence>
<organism evidence="6 7">
    <name type="scientific">Elaphomyces granulatus</name>
    <dbReference type="NCBI Taxonomy" id="519963"/>
    <lineage>
        <taxon>Eukaryota</taxon>
        <taxon>Fungi</taxon>
        <taxon>Dikarya</taxon>
        <taxon>Ascomycota</taxon>
        <taxon>Pezizomycotina</taxon>
        <taxon>Eurotiomycetes</taxon>
        <taxon>Eurotiomycetidae</taxon>
        <taxon>Eurotiales</taxon>
        <taxon>Elaphomycetaceae</taxon>
        <taxon>Elaphomyces</taxon>
    </lineage>
</organism>
<protein>
    <recommendedName>
        <fullName evidence="5">Glutaredoxin domain-containing protein</fullName>
    </recommendedName>
</protein>
<gene>
    <name evidence="6" type="ORF">Egran_01875</name>
</gene>
<dbReference type="Gene3D" id="3.40.30.10">
    <property type="entry name" value="Glutaredoxin"/>
    <property type="match status" value="1"/>
</dbReference>
<dbReference type="InterPro" id="IPR036249">
    <property type="entry name" value="Thioredoxin-like_sf"/>
</dbReference>
<evidence type="ECO:0000256" key="1">
    <source>
        <dbReference type="ARBA" id="ARBA00000217"/>
    </source>
</evidence>
<name>A0A232M216_9EURO</name>
<dbReference type="EMBL" id="NPHW01002967">
    <property type="protein sequence ID" value="OXV10364.1"/>
    <property type="molecule type" value="Genomic_DNA"/>
</dbReference>
<dbReference type="GO" id="GO:0005737">
    <property type="term" value="C:cytoplasm"/>
    <property type="evidence" value="ECO:0007669"/>
    <property type="project" value="TreeGrafter"/>
</dbReference>
<comment type="caution">
    <text evidence="6">The sequence shown here is derived from an EMBL/GenBank/DDBJ whole genome shotgun (WGS) entry which is preliminary data.</text>
</comment>
<keyword evidence="7" id="KW-1185">Reference proteome</keyword>
<comment type="catalytic activity">
    <reaction evidence="1">
        <text>2 glutathione + H2O2 = glutathione disulfide + 2 H2O</text>
        <dbReference type="Rhea" id="RHEA:16833"/>
        <dbReference type="ChEBI" id="CHEBI:15377"/>
        <dbReference type="ChEBI" id="CHEBI:16240"/>
        <dbReference type="ChEBI" id="CHEBI:57925"/>
        <dbReference type="ChEBI" id="CHEBI:58297"/>
        <dbReference type="EC" id="1.11.1.9"/>
    </reaction>
</comment>
<dbReference type="PANTHER" id="PTHR45694">
    <property type="entry name" value="GLUTAREDOXIN 2"/>
    <property type="match status" value="1"/>
</dbReference>
<dbReference type="GO" id="GO:0004364">
    <property type="term" value="F:glutathione transferase activity"/>
    <property type="evidence" value="ECO:0007669"/>
    <property type="project" value="UniProtKB-EC"/>
</dbReference>
<sequence>MMAAANTKAQNIINDNGVVIFSKSYCSYCNASKALLDRMGASYFAIELDRVEDGAAIQEALAELTNQHTVPSIFINHKHIGGNSDLQARRAELPALLKEAGAL</sequence>
<evidence type="ECO:0000256" key="2">
    <source>
        <dbReference type="ARBA" id="ARBA00023284"/>
    </source>
</evidence>
<dbReference type="InterPro" id="IPR002109">
    <property type="entry name" value="Glutaredoxin"/>
</dbReference>
<dbReference type="GO" id="GO:0004602">
    <property type="term" value="F:glutathione peroxidase activity"/>
    <property type="evidence" value="ECO:0007669"/>
    <property type="project" value="UniProtKB-EC"/>
</dbReference>
<dbReference type="PROSITE" id="PS51354">
    <property type="entry name" value="GLUTAREDOXIN_2"/>
    <property type="match status" value="1"/>
</dbReference>
<comment type="catalytic activity">
    <reaction evidence="3">
        <text>1-chloro-2,4-dinitrobenzene + glutathione = 2,4-dinitrophenyl-S-glutathione + chloride + H(+)</text>
        <dbReference type="Rhea" id="RHEA:51220"/>
        <dbReference type="ChEBI" id="CHEBI:15378"/>
        <dbReference type="ChEBI" id="CHEBI:17996"/>
        <dbReference type="ChEBI" id="CHEBI:34718"/>
        <dbReference type="ChEBI" id="CHEBI:57925"/>
        <dbReference type="ChEBI" id="CHEBI:133977"/>
        <dbReference type="EC" id="2.5.1.18"/>
    </reaction>
</comment>
<proteinExistence type="predicted"/>
<dbReference type="SUPFAM" id="SSF52833">
    <property type="entry name" value="Thioredoxin-like"/>
    <property type="match status" value="1"/>
</dbReference>
<dbReference type="PANTHER" id="PTHR45694:SF18">
    <property type="entry name" value="GLUTAREDOXIN-1-RELATED"/>
    <property type="match status" value="1"/>
</dbReference>
<dbReference type="Pfam" id="PF00462">
    <property type="entry name" value="Glutaredoxin"/>
    <property type="match status" value="1"/>
</dbReference>